<feature type="non-terminal residue" evidence="1">
    <location>
        <position position="211"/>
    </location>
</feature>
<accession>A0AAW1U7J5</accession>
<keyword evidence="2" id="KW-1185">Reference proteome</keyword>
<dbReference type="Proteomes" id="UP001431783">
    <property type="component" value="Unassembled WGS sequence"/>
</dbReference>
<dbReference type="EMBL" id="JARQZJ010000035">
    <property type="protein sequence ID" value="KAK9876110.1"/>
    <property type="molecule type" value="Genomic_DNA"/>
</dbReference>
<comment type="caution">
    <text evidence="1">The sequence shown here is derived from an EMBL/GenBank/DDBJ whole genome shotgun (WGS) entry which is preliminary data.</text>
</comment>
<protein>
    <submittedName>
        <fullName evidence="1">Uncharacterized protein</fullName>
    </submittedName>
</protein>
<proteinExistence type="predicted"/>
<dbReference type="AlphaFoldDB" id="A0AAW1U7J5"/>
<name>A0AAW1U7J5_9CUCU</name>
<evidence type="ECO:0000313" key="1">
    <source>
        <dbReference type="EMBL" id="KAK9876110.1"/>
    </source>
</evidence>
<gene>
    <name evidence="1" type="ORF">WA026_011226</name>
</gene>
<organism evidence="1 2">
    <name type="scientific">Henosepilachna vigintioctopunctata</name>
    <dbReference type="NCBI Taxonomy" id="420089"/>
    <lineage>
        <taxon>Eukaryota</taxon>
        <taxon>Metazoa</taxon>
        <taxon>Ecdysozoa</taxon>
        <taxon>Arthropoda</taxon>
        <taxon>Hexapoda</taxon>
        <taxon>Insecta</taxon>
        <taxon>Pterygota</taxon>
        <taxon>Neoptera</taxon>
        <taxon>Endopterygota</taxon>
        <taxon>Coleoptera</taxon>
        <taxon>Polyphaga</taxon>
        <taxon>Cucujiformia</taxon>
        <taxon>Coccinelloidea</taxon>
        <taxon>Coccinellidae</taxon>
        <taxon>Epilachninae</taxon>
        <taxon>Epilachnini</taxon>
        <taxon>Henosepilachna</taxon>
    </lineage>
</organism>
<reference evidence="1 2" key="1">
    <citation type="submission" date="2023-03" db="EMBL/GenBank/DDBJ databases">
        <title>Genome insight into feeding habits of ladybird beetles.</title>
        <authorList>
            <person name="Li H.-S."/>
            <person name="Huang Y.-H."/>
            <person name="Pang H."/>
        </authorList>
    </citation>
    <scope>NUCLEOTIDE SEQUENCE [LARGE SCALE GENOMIC DNA]</scope>
    <source>
        <strain evidence="1">SYSU_2023b</strain>
        <tissue evidence="1">Whole body</tissue>
    </source>
</reference>
<sequence>MTASERGLNTRILASYELLNYCKYLFDSDGFYRKSPKSQLLVEVLTFGDFAEVFFKKIMEFYALPGVKRIDLIFDRYDDISIKFLETKLRIQNQIIKNIIISNDSTKIPTDCKAFPTNAHNKLQLVRFLCANAPKYAQVKEDCEMYICGGFDDTTKCFKLQGSSICEVLELQSNHLEADSRMFAHIFHAVRIQSAHIIIISADTDVFVLAV</sequence>
<evidence type="ECO:0000313" key="2">
    <source>
        <dbReference type="Proteomes" id="UP001431783"/>
    </source>
</evidence>